<evidence type="ECO:0000256" key="1">
    <source>
        <dbReference type="PROSITE-ProRule" id="PRU00047"/>
    </source>
</evidence>
<dbReference type="PROSITE" id="PS50158">
    <property type="entry name" value="ZF_CCHC"/>
    <property type="match status" value="1"/>
</dbReference>
<evidence type="ECO:0000259" key="2">
    <source>
        <dbReference type="PROSITE" id="PS50158"/>
    </source>
</evidence>
<name>A0A5A7PF11_STRAF</name>
<accession>A0A5A7PF11</accession>
<proteinExistence type="predicted"/>
<organism evidence="3 4">
    <name type="scientific">Striga asiatica</name>
    <name type="common">Asiatic witchweed</name>
    <name type="synonym">Buchnera asiatica</name>
    <dbReference type="NCBI Taxonomy" id="4170"/>
    <lineage>
        <taxon>Eukaryota</taxon>
        <taxon>Viridiplantae</taxon>
        <taxon>Streptophyta</taxon>
        <taxon>Embryophyta</taxon>
        <taxon>Tracheophyta</taxon>
        <taxon>Spermatophyta</taxon>
        <taxon>Magnoliopsida</taxon>
        <taxon>eudicotyledons</taxon>
        <taxon>Gunneridae</taxon>
        <taxon>Pentapetalae</taxon>
        <taxon>asterids</taxon>
        <taxon>lamiids</taxon>
        <taxon>Lamiales</taxon>
        <taxon>Orobanchaceae</taxon>
        <taxon>Buchnereae</taxon>
        <taxon>Striga</taxon>
    </lineage>
</organism>
<dbReference type="GO" id="GO:0003676">
    <property type="term" value="F:nucleic acid binding"/>
    <property type="evidence" value="ECO:0007669"/>
    <property type="project" value="InterPro"/>
</dbReference>
<reference evidence="4" key="1">
    <citation type="journal article" date="2019" name="Curr. Biol.">
        <title>Genome Sequence of Striga asiatica Provides Insight into the Evolution of Plant Parasitism.</title>
        <authorList>
            <person name="Yoshida S."/>
            <person name="Kim S."/>
            <person name="Wafula E.K."/>
            <person name="Tanskanen J."/>
            <person name="Kim Y.M."/>
            <person name="Honaas L."/>
            <person name="Yang Z."/>
            <person name="Spallek T."/>
            <person name="Conn C.E."/>
            <person name="Ichihashi Y."/>
            <person name="Cheong K."/>
            <person name="Cui S."/>
            <person name="Der J.P."/>
            <person name="Gundlach H."/>
            <person name="Jiao Y."/>
            <person name="Hori C."/>
            <person name="Ishida J.K."/>
            <person name="Kasahara H."/>
            <person name="Kiba T."/>
            <person name="Kim M.S."/>
            <person name="Koo N."/>
            <person name="Laohavisit A."/>
            <person name="Lee Y.H."/>
            <person name="Lumba S."/>
            <person name="McCourt P."/>
            <person name="Mortimer J.C."/>
            <person name="Mutuku J.M."/>
            <person name="Nomura T."/>
            <person name="Sasaki-Sekimoto Y."/>
            <person name="Seto Y."/>
            <person name="Wang Y."/>
            <person name="Wakatake T."/>
            <person name="Sakakibara H."/>
            <person name="Demura T."/>
            <person name="Yamaguchi S."/>
            <person name="Yoneyama K."/>
            <person name="Manabe R.I."/>
            <person name="Nelson D.C."/>
            <person name="Schulman A.H."/>
            <person name="Timko M.P."/>
            <person name="dePamphilis C.W."/>
            <person name="Choi D."/>
            <person name="Shirasu K."/>
        </authorList>
    </citation>
    <scope>NUCLEOTIDE SEQUENCE [LARGE SCALE GENOMIC DNA]</scope>
    <source>
        <strain evidence="4">cv. UVA1</strain>
    </source>
</reference>
<dbReference type="GO" id="GO:0008270">
    <property type="term" value="F:zinc ion binding"/>
    <property type="evidence" value="ECO:0007669"/>
    <property type="project" value="UniProtKB-KW"/>
</dbReference>
<keyword evidence="4" id="KW-1185">Reference proteome</keyword>
<keyword evidence="1" id="KW-0863">Zinc-finger</keyword>
<dbReference type="InterPro" id="IPR036875">
    <property type="entry name" value="Znf_CCHC_sf"/>
</dbReference>
<keyword evidence="1" id="KW-0479">Metal-binding</keyword>
<feature type="domain" description="CCHC-type" evidence="2">
    <location>
        <begin position="13"/>
        <end position="28"/>
    </location>
</feature>
<gene>
    <name evidence="3" type="ORF">STAS_07303</name>
</gene>
<evidence type="ECO:0000313" key="4">
    <source>
        <dbReference type="Proteomes" id="UP000325081"/>
    </source>
</evidence>
<dbReference type="Gene3D" id="4.10.60.10">
    <property type="entry name" value="Zinc finger, CCHC-type"/>
    <property type="match status" value="1"/>
</dbReference>
<sequence length="106" mass="12104">MRDKEIKSGGKHCRNCGKVGHNARTCPEIKGKRQIMLKSVFEKSADEVEPYRPSPLSNNIILEDSQEMAGRDMIDTADEVQRKLDKLRRCFEVKQGGILDLDNWVT</sequence>
<keyword evidence="1" id="KW-0862">Zinc</keyword>
<dbReference type="InterPro" id="IPR001878">
    <property type="entry name" value="Znf_CCHC"/>
</dbReference>
<dbReference type="SMART" id="SM00343">
    <property type="entry name" value="ZnF_C2HC"/>
    <property type="match status" value="1"/>
</dbReference>
<evidence type="ECO:0000313" key="3">
    <source>
        <dbReference type="EMBL" id="GER31312.1"/>
    </source>
</evidence>
<dbReference type="EMBL" id="BKCP01004450">
    <property type="protein sequence ID" value="GER31312.1"/>
    <property type="molecule type" value="Genomic_DNA"/>
</dbReference>
<dbReference type="AlphaFoldDB" id="A0A5A7PF11"/>
<comment type="caution">
    <text evidence="3">The sequence shown here is derived from an EMBL/GenBank/DDBJ whole genome shotgun (WGS) entry which is preliminary data.</text>
</comment>
<protein>
    <submittedName>
        <fullName evidence="3">Gag-pol polyprotein</fullName>
    </submittedName>
</protein>
<dbReference type="SUPFAM" id="SSF57756">
    <property type="entry name" value="Retrovirus zinc finger-like domains"/>
    <property type="match status" value="1"/>
</dbReference>
<dbReference type="Proteomes" id="UP000325081">
    <property type="component" value="Unassembled WGS sequence"/>
</dbReference>